<dbReference type="CDD" id="cd04645">
    <property type="entry name" value="LbH_gamma_CA_like"/>
    <property type="match status" value="1"/>
</dbReference>
<dbReference type="InterPro" id="IPR050484">
    <property type="entry name" value="Transf_Hexapept/Carb_Anhydrase"/>
</dbReference>
<keyword evidence="4" id="KW-1185">Reference proteome</keyword>
<gene>
    <name evidence="3" type="ORF">CSSPJE1EN1_LOCUS29210</name>
</gene>
<dbReference type="InterPro" id="IPR047324">
    <property type="entry name" value="LbH_gamma_CA-like"/>
</dbReference>
<dbReference type="PANTHER" id="PTHR13061">
    <property type="entry name" value="DYNACTIN SUBUNIT P25"/>
    <property type="match status" value="1"/>
</dbReference>
<name>A0ABP0VHZ7_9BRYO</name>
<dbReference type="EMBL" id="CAXAQS010000937">
    <property type="protein sequence ID" value="CAK9253832.1"/>
    <property type="molecule type" value="Genomic_DNA"/>
</dbReference>
<dbReference type="Gene3D" id="2.160.10.10">
    <property type="entry name" value="Hexapeptide repeat proteins"/>
    <property type="match status" value="1"/>
</dbReference>
<dbReference type="SUPFAM" id="SSF51161">
    <property type="entry name" value="Trimeric LpxA-like enzymes"/>
    <property type="match status" value="1"/>
</dbReference>
<comment type="similarity">
    <text evidence="1">Belongs to the gamma-class carbonic anhydrase family.</text>
</comment>
<evidence type="ECO:0000256" key="1">
    <source>
        <dbReference type="ARBA" id="ARBA00023595"/>
    </source>
</evidence>
<evidence type="ECO:0000256" key="2">
    <source>
        <dbReference type="ARBA" id="ARBA00034694"/>
    </source>
</evidence>
<proteinExistence type="inferred from homology"/>
<sequence length="267" mass="28437">MAATRGGGFKLLSNLIRGSAYQKKNPISSSAAVVSSDFSLALGFVACAQQQTRQASSSSRHHVEYDYKGQRSILPVGHRVPTVAVDAWVAPNAVLAGAVDVQDRASVWYGCVLRGDLNRIVVGFSSSIGDKCVLHAAAISPTGLSAETTIGKYVTVGGFSTLRSCTIEDESVVGQRCVLLEGSLVEMHGMLGSGSVLPPGRRVPAGELWAGNPARFVRELTYDEVLAIPALADGIRELKEEHAGQFLPYSTAYLQLERLREKYGLSG</sequence>
<comment type="subcellular location">
    <subcellularLocation>
        <location evidence="2">Mitochondrion membrane</location>
        <topology evidence="2">Peripheral membrane protein</topology>
        <orientation evidence="2">Matrix side</orientation>
    </subcellularLocation>
</comment>
<protein>
    <submittedName>
        <fullName evidence="3">Uncharacterized protein</fullName>
    </submittedName>
</protein>
<dbReference type="InterPro" id="IPR011004">
    <property type="entry name" value="Trimer_LpxA-like_sf"/>
</dbReference>
<dbReference type="PANTHER" id="PTHR13061:SF29">
    <property type="entry name" value="GAMMA CARBONIC ANHYDRASE-LIKE 1, MITOCHONDRIAL-RELATED"/>
    <property type="match status" value="1"/>
</dbReference>
<evidence type="ECO:0000313" key="3">
    <source>
        <dbReference type="EMBL" id="CAK9253832.1"/>
    </source>
</evidence>
<dbReference type="Proteomes" id="UP001497444">
    <property type="component" value="Unassembled WGS sequence"/>
</dbReference>
<comment type="caution">
    <text evidence="3">The sequence shown here is derived from an EMBL/GenBank/DDBJ whole genome shotgun (WGS) entry which is preliminary data.</text>
</comment>
<evidence type="ECO:0000313" key="4">
    <source>
        <dbReference type="Proteomes" id="UP001497444"/>
    </source>
</evidence>
<organism evidence="3 4">
    <name type="scientific">Sphagnum jensenii</name>
    <dbReference type="NCBI Taxonomy" id="128206"/>
    <lineage>
        <taxon>Eukaryota</taxon>
        <taxon>Viridiplantae</taxon>
        <taxon>Streptophyta</taxon>
        <taxon>Embryophyta</taxon>
        <taxon>Bryophyta</taxon>
        <taxon>Sphagnophytina</taxon>
        <taxon>Sphagnopsida</taxon>
        <taxon>Sphagnales</taxon>
        <taxon>Sphagnaceae</taxon>
        <taxon>Sphagnum</taxon>
    </lineage>
</organism>
<reference evidence="3" key="1">
    <citation type="submission" date="2024-02" db="EMBL/GenBank/DDBJ databases">
        <authorList>
            <consortium name="ELIXIR-Norway"/>
            <consortium name="Elixir Norway"/>
        </authorList>
    </citation>
    <scope>NUCLEOTIDE SEQUENCE</scope>
</reference>
<accession>A0ABP0VHZ7</accession>